<evidence type="ECO:0000256" key="2">
    <source>
        <dbReference type="ARBA" id="ARBA00023015"/>
    </source>
</evidence>
<dbReference type="PRINTS" id="PR00039">
    <property type="entry name" value="HTHLYSR"/>
</dbReference>
<feature type="domain" description="HTH lysR-type" evidence="5">
    <location>
        <begin position="8"/>
        <end position="65"/>
    </location>
</feature>
<evidence type="ECO:0000256" key="4">
    <source>
        <dbReference type="ARBA" id="ARBA00023163"/>
    </source>
</evidence>
<dbReference type="InterPro" id="IPR036388">
    <property type="entry name" value="WH-like_DNA-bd_sf"/>
</dbReference>
<comment type="similarity">
    <text evidence="1">Belongs to the LysR transcriptional regulatory family.</text>
</comment>
<dbReference type="SUPFAM" id="SSF46785">
    <property type="entry name" value="Winged helix' DNA-binding domain"/>
    <property type="match status" value="1"/>
</dbReference>
<dbReference type="Proteomes" id="UP000230202">
    <property type="component" value="Unassembled WGS sequence"/>
</dbReference>
<organism evidence="6 7">
    <name type="scientific">Snodgrassella alvi</name>
    <dbReference type="NCBI Taxonomy" id="1196083"/>
    <lineage>
        <taxon>Bacteria</taxon>
        <taxon>Pseudomonadati</taxon>
        <taxon>Pseudomonadota</taxon>
        <taxon>Betaproteobacteria</taxon>
        <taxon>Neisseriales</taxon>
        <taxon>Neisseriaceae</taxon>
        <taxon>Snodgrassella</taxon>
    </lineage>
</organism>
<dbReference type="Pfam" id="PF03466">
    <property type="entry name" value="LysR_substrate"/>
    <property type="match status" value="1"/>
</dbReference>
<reference evidence="6" key="1">
    <citation type="journal article" date="2017" name="MBio">
        <title>Type VI secretion-mediated competition in the bee gut microbiome.</title>
        <authorList>
            <person name="Steele M.I."/>
            <person name="Kwong W.K."/>
            <person name="Powell J.E."/>
            <person name="Whiteley M."/>
            <person name="Moran N.A."/>
        </authorList>
    </citation>
    <scope>NUCLEOTIDE SEQUENCE [LARGE SCALE GENOMIC DNA]</scope>
    <source>
        <strain evidence="6">WkB273</strain>
    </source>
</reference>
<evidence type="ECO:0000313" key="6">
    <source>
        <dbReference type="EMBL" id="PIT39643.1"/>
    </source>
</evidence>
<keyword evidence="2" id="KW-0805">Transcription regulation</keyword>
<dbReference type="PROSITE" id="PS50931">
    <property type="entry name" value="HTH_LYSR"/>
    <property type="match status" value="1"/>
</dbReference>
<accession>A0A2N9X7E1</accession>
<keyword evidence="4" id="KW-0804">Transcription</keyword>
<dbReference type="InterPro" id="IPR036390">
    <property type="entry name" value="WH_DNA-bd_sf"/>
</dbReference>
<comment type="caution">
    <text evidence="6">The sequence shown here is derived from an EMBL/GenBank/DDBJ whole genome shotgun (WGS) entry which is preliminary data.</text>
</comment>
<dbReference type="InterPro" id="IPR005119">
    <property type="entry name" value="LysR_subst-bd"/>
</dbReference>
<dbReference type="EMBL" id="MEIL01000026">
    <property type="protein sequence ID" value="PIT39643.1"/>
    <property type="molecule type" value="Genomic_DNA"/>
</dbReference>
<keyword evidence="7" id="KW-1185">Reference proteome</keyword>
<dbReference type="Pfam" id="PF00126">
    <property type="entry name" value="HTH_1"/>
    <property type="match status" value="1"/>
</dbReference>
<sequence length="306" mass="35474">MKNHLQGMNLASLELFLVAAENENFSAAAEYLNITPAAVSRSIKRLEERIGIELFSRNTRKIKLTPEGKIYYKKCSEILESLISIEQELKLQKESVAGRLKISVPESFFNYKMAPYLNKFCELYPNLKLDFHVTNRNIDFVAETYDLSVRLIQPETKLEPFLIKKKLHDATSGLFASPEYLSNNSMIQSPSDIKNHQCINFSISENNKKFLWNSVDNHSKRDFHYSNQIQVFDSILATKVLALNGCGIVHLFKFAVQNELQSNKLVEILPEYSINHIWQFCFLYPESNRNLAKLRVFIDYFIENIK</sequence>
<dbReference type="PANTHER" id="PTHR30537:SF5">
    <property type="entry name" value="HTH-TYPE TRANSCRIPTIONAL ACTIVATOR TTDR-RELATED"/>
    <property type="match status" value="1"/>
</dbReference>
<dbReference type="CDD" id="cd08422">
    <property type="entry name" value="PBP2_CrgA_like"/>
    <property type="match status" value="1"/>
</dbReference>
<dbReference type="FunFam" id="1.10.10.10:FF:000001">
    <property type="entry name" value="LysR family transcriptional regulator"/>
    <property type="match status" value="1"/>
</dbReference>
<dbReference type="Gene3D" id="1.10.10.10">
    <property type="entry name" value="Winged helix-like DNA-binding domain superfamily/Winged helix DNA-binding domain"/>
    <property type="match status" value="1"/>
</dbReference>
<evidence type="ECO:0000256" key="1">
    <source>
        <dbReference type="ARBA" id="ARBA00009437"/>
    </source>
</evidence>
<dbReference type="InterPro" id="IPR058163">
    <property type="entry name" value="LysR-type_TF_proteobact-type"/>
</dbReference>
<protein>
    <recommendedName>
        <fullName evidence="5">HTH lysR-type domain-containing protein</fullName>
    </recommendedName>
</protein>
<dbReference type="Gene3D" id="3.40.190.290">
    <property type="match status" value="1"/>
</dbReference>
<dbReference type="InterPro" id="IPR000847">
    <property type="entry name" value="LysR_HTH_N"/>
</dbReference>
<name>A0A2N9X7E1_9NEIS</name>
<dbReference type="RefSeq" id="WP_100152047.1">
    <property type="nucleotide sequence ID" value="NZ_MEIK01000035.1"/>
</dbReference>
<dbReference type="GO" id="GO:0003677">
    <property type="term" value="F:DNA binding"/>
    <property type="evidence" value="ECO:0007669"/>
    <property type="project" value="UniProtKB-KW"/>
</dbReference>
<dbReference type="GO" id="GO:0003700">
    <property type="term" value="F:DNA-binding transcription factor activity"/>
    <property type="evidence" value="ECO:0007669"/>
    <property type="project" value="InterPro"/>
</dbReference>
<dbReference type="PANTHER" id="PTHR30537">
    <property type="entry name" value="HTH-TYPE TRANSCRIPTIONAL REGULATOR"/>
    <property type="match status" value="1"/>
</dbReference>
<dbReference type="AlphaFoldDB" id="A0A2N9X7E1"/>
<evidence type="ECO:0000259" key="5">
    <source>
        <dbReference type="PROSITE" id="PS50931"/>
    </source>
</evidence>
<evidence type="ECO:0000256" key="3">
    <source>
        <dbReference type="ARBA" id="ARBA00023125"/>
    </source>
</evidence>
<gene>
    <name evidence="6" type="ORF">BHC54_05270</name>
</gene>
<proteinExistence type="inferred from homology"/>
<evidence type="ECO:0000313" key="7">
    <source>
        <dbReference type="Proteomes" id="UP000230202"/>
    </source>
</evidence>
<dbReference type="SUPFAM" id="SSF53850">
    <property type="entry name" value="Periplasmic binding protein-like II"/>
    <property type="match status" value="1"/>
</dbReference>
<keyword evidence="3" id="KW-0238">DNA-binding</keyword>